<evidence type="ECO:0000313" key="3">
    <source>
        <dbReference type="WBParaSite" id="nRc.2.0.1.t37328-RA"/>
    </source>
</evidence>
<dbReference type="PANTHER" id="PTHR43827">
    <property type="entry name" value="2,5-DIKETO-D-GLUCONIC ACID REDUCTASE"/>
    <property type="match status" value="1"/>
</dbReference>
<dbReference type="PROSITE" id="PS00063">
    <property type="entry name" value="ALDOKETO_REDUCTASE_3"/>
    <property type="match status" value="1"/>
</dbReference>
<evidence type="ECO:0000259" key="1">
    <source>
        <dbReference type="Pfam" id="PF00248"/>
    </source>
</evidence>
<dbReference type="InterPro" id="IPR020471">
    <property type="entry name" value="AKR"/>
</dbReference>
<dbReference type="InterPro" id="IPR023210">
    <property type="entry name" value="NADP_OxRdtase_dom"/>
</dbReference>
<accession>A0A915KEU3</accession>
<dbReference type="WBParaSite" id="nRc.2.0.1.t37328-RA">
    <property type="protein sequence ID" value="nRc.2.0.1.t37328-RA"/>
    <property type="gene ID" value="nRc.2.0.1.g37328"/>
</dbReference>
<reference evidence="3" key="1">
    <citation type="submission" date="2022-11" db="UniProtKB">
        <authorList>
            <consortium name="WormBaseParasite"/>
        </authorList>
    </citation>
    <scope>IDENTIFICATION</scope>
</reference>
<proteinExistence type="predicted"/>
<dbReference type="InterPro" id="IPR036812">
    <property type="entry name" value="NAD(P)_OxRdtase_dom_sf"/>
</dbReference>
<keyword evidence="2" id="KW-1185">Reference proteome</keyword>
<dbReference type="PANTHER" id="PTHR43827:SF10">
    <property type="entry name" value="ZGC:110366"/>
    <property type="match status" value="1"/>
</dbReference>
<protein>
    <submittedName>
        <fullName evidence="3">NADP-dependent oxidoreductase domain-containing protein</fullName>
    </submittedName>
</protein>
<dbReference type="Gene3D" id="3.20.20.100">
    <property type="entry name" value="NADP-dependent oxidoreductase domain"/>
    <property type="match status" value="1"/>
</dbReference>
<dbReference type="SUPFAM" id="SSF51430">
    <property type="entry name" value="NAD(P)-linked oxidoreductase"/>
    <property type="match status" value="2"/>
</dbReference>
<dbReference type="InterPro" id="IPR018170">
    <property type="entry name" value="Aldo/ket_reductase_CS"/>
</dbReference>
<dbReference type="AlphaFoldDB" id="A0A915KEU3"/>
<dbReference type="OMA" id="YYHDVVI"/>
<organism evidence="2 3">
    <name type="scientific">Romanomermis culicivorax</name>
    <name type="common">Nematode worm</name>
    <dbReference type="NCBI Taxonomy" id="13658"/>
    <lineage>
        <taxon>Eukaryota</taxon>
        <taxon>Metazoa</taxon>
        <taxon>Ecdysozoa</taxon>
        <taxon>Nematoda</taxon>
        <taxon>Enoplea</taxon>
        <taxon>Dorylaimia</taxon>
        <taxon>Mermithida</taxon>
        <taxon>Mermithoidea</taxon>
        <taxon>Mermithidae</taxon>
        <taxon>Romanomermis</taxon>
    </lineage>
</organism>
<feature type="domain" description="NADP-dependent oxidoreductase" evidence="1">
    <location>
        <begin position="110"/>
        <end position="241"/>
    </location>
</feature>
<dbReference type="Proteomes" id="UP000887565">
    <property type="component" value="Unplaced"/>
</dbReference>
<sequence>DSEIPRNLLFLTSKLWPVDYGYLTSQEEYKLSCKRLNVDYLDLYLLHFPEVPHWFDSPKWTVLEETWRAMEKLYDEEDKFGDGEDRKDVLRRSYICCRFSHWMVICANQFYFSGDCKAIGVSNFDVLDLENLLDICSVKPHVNQCEFHPFYNPKPIRSYCQEENIRFTGYCPLAKGTILNESILKSIANRYEKSVAQLCLRWSVQNKVAAIPKSLKFDRLWENTQVFDFDINEIDMEIMNNLHDESRKQVSLSNLQEKFDLPAGYKLNMMNGNNNSVCSSSGICSNGKNSIFDRHLPPIPPSNCNRFTQNVHCHVKNNPRIGSVGGAWR</sequence>
<evidence type="ECO:0000313" key="2">
    <source>
        <dbReference type="Proteomes" id="UP000887565"/>
    </source>
</evidence>
<feature type="domain" description="NADP-dependent oxidoreductase" evidence="1">
    <location>
        <begin position="5"/>
        <end position="76"/>
    </location>
</feature>
<dbReference type="PRINTS" id="PR00069">
    <property type="entry name" value="ALDKETRDTASE"/>
</dbReference>
<name>A0A915KEU3_ROMCU</name>
<dbReference type="GO" id="GO:0016491">
    <property type="term" value="F:oxidoreductase activity"/>
    <property type="evidence" value="ECO:0007669"/>
    <property type="project" value="InterPro"/>
</dbReference>
<dbReference type="Pfam" id="PF00248">
    <property type="entry name" value="Aldo_ket_red"/>
    <property type="match status" value="2"/>
</dbReference>